<gene>
    <name evidence="9" type="primary">atsA_184</name>
    <name evidence="9" type="ORF">SCARR_02456</name>
</gene>
<keyword evidence="5" id="KW-0378">Hydrolase</keyword>
<comment type="similarity">
    <text evidence="2">Belongs to the sulfatase family.</text>
</comment>
<dbReference type="Gene3D" id="3.40.720.10">
    <property type="entry name" value="Alkaline Phosphatase, subunit A"/>
    <property type="match status" value="1"/>
</dbReference>
<dbReference type="EMBL" id="CAAHFH010000001">
    <property type="protein sequence ID" value="VGO20393.1"/>
    <property type="molecule type" value="Genomic_DNA"/>
</dbReference>
<dbReference type="SUPFAM" id="SSF53649">
    <property type="entry name" value="Alkaline phosphatase-like"/>
    <property type="match status" value="1"/>
</dbReference>
<organism evidence="9 10">
    <name type="scientific">Pontiella sulfatireligans</name>
    <dbReference type="NCBI Taxonomy" id="2750658"/>
    <lineage>
        <taxon>Bacteria</taxon>
        <taxon>Pseudomonadati</taxon>
        <taxon>Kiritimatiellota</taxon>
        <taxon>Kiritimatiellia</taxon>
        <taxon>Kiritimatiellales</taxon>
        <taxon>Pontiellaceae</taxon>
        <taxon>Pontiella</taxon>
    </lineage>
</organism>
<dbReference type="InterPro" id="IPR024607">
    <property type="entry name" value="Sulfatase_CS"/>
</dbReference>
<dbReference type="GO" id="GO:0046872">
    <property type="term" value="F:metal ion binding"/>
    <property type="evidence" value="ECO:0007669"/>
    <property type="project" value="UniProtKB-KW"/>
</dbReference>
<accession>A0A6C2UKI2</accession>
<evidence type="ECO:0000256" key="3">
    <source>
        <dbReference type="ARBA" id="ARBA00022723"/>
    </source>
</evidence>
<dbReference type="GO" id="GO:0004065">
    <property type="term" value="F:arylsulfatase activity"/>
    <property type="evidence" value="ECO:0007669"/>
    <property type="project" value="TreeGrafter"/>
</dbReference>
<evidence type="ECO:0000256" key="5">
    <source>
        <dbReference type="ARBA" id="ARBA00022801"/>
    </source>
</evidence>
<dbReference type="Pfam" id="PF00884">
    <property type="entry name" value="Sulfatase"/>
    <property type="match status" value="1"/>
</dbReference>
<keyword evidence="3" id="KW-0479">Metal-binding</keyword>
<name>A0A6C2UKI2_9BACT</name>
<keyword evidence="6" id="KW-0106">Calcium</keyword>
<dbReference type="InterPro" id="IPR050738">
    <property type="entry name" value="Sulfatase"/>
</dbReference>
<keyword evidence="10" id="KW-1185">Reference proteome</keyword>
<dbReference type="CDD" id="cd16144">
    <property type="entry name" value="ARS_like"/>
    <property type="match status" value="1"/>
</dbReference>
<evidence type="ECO:0000259" key="8">
    <source>
        <dbReference type="Pfam" id="PF00884"/>
    </source>
</evidence>
<sequence length="456" mass="51460">MKKWNRLLIGMGAVLTAWSCMAADKPNIVLFFVDDLGWSDVGYRNPDFESPNIDRLSRDGLNFEQAYIATPTCSPSRGTLLTGKHPARLKMVRHISNNPKSVVFVKDEDGVERTHLLKTDPAQFPSANWLNLDAPTYPEILRKQGYTTLHVGKWHLGYGEEHASRQYGYDREIGTVYAPRNNYYPADYQTTIKPRESDELYRTDMLTDGAVEFIETHDKDQPFLMSFCYYAVHSPHAGRKDLVKHFEERGFSGGYAHYLAMLTSVDQSIGRVRGALKKQGLEKNTIIIFLSDQGGIFENKPFHGGKMVDTLYEGGARVPFIFYWPGVTEAGAANNSLVQSTDLFPTILEMIGEDATKFAPLDGVSLLSTIRNNSELERGEPLFGYRAYEDLYASVREGDWKLLAYRSGIVKLYNIPNDIGEKNDLAASNPEKVQELTTKLMAWEKEMGVEKYSGVQ</sequence>
<keyword evidence="4 7" id="KW-0732">Signal</keyword>
<feature type="chain" id="PRO_5028897098" evidence="7">
    <location>
        <begin position="23"/>
        <end position="456"/>
    </location>
</feature>
<evidence type="ECO:0000256" key="6">
    <source>
        <dbReference type="ARBA" id="ARBA00022837"/>
    </source>
</evidence>
<dbReference type="PANTHER" id="PTHR42693:SF42">
    <property type="entry name" value="ARYLSULFATASE G"/>
    <property type="match status" value="1"/>
</dbReference>
<evidence type="ECO:0000256" key="7">
    <source>
        <dbReference type="SAM" id="SignalP"/>
    </source>
</evidence>
<dbReference type="PANTHER" id="PTHR42693">
    <property type="entry name" value="ARYLSULFATASE FAMILY MEMBER"/>
    <property type="match status" value="1"/>
</dbReference>
<dbReference type="PROSITE" id="PS00149">
    <property type="entry name" value="SULFATASE_2"/>
    <property type="match status" value="1"/>
</dbReference>
<protein>
    <submittedName>
        <fullName evidence="9">Arylsulfatase</fullName>
    </submittedName>
</protein>
<dbReference type="InterPro" id="IPR017850">
    <property type="entry name" value="Alkaline_phosphatase_core_sf"/>
</dbReference>
<reference evidence="9 10" key="1">
    <citation type="submission" date="2019-04" db="EMBL/GenBank/DDBJ databases">
        <authorList>
            <person name="Van Vliet M D."/>
        </authorList>
    </citation>
    <scope>NUCLEOTIDE SEQUENCE [LARGE SCALE GENOMIC DNA]</scope>
    <source>
        <strain evidence="9 10">F21</strain>
    </source>
</reference>
<comment type="cofactor">
    <cofactor evidence="1">
        <name>Ca(2+)</name>
        <dbReference type="ChEBI" id="CHEBI:29108"/>
    </cofactor>
</comment>
<proteinExistence type="inferred from homology"/>
<evidence type="ECO:0000256" key="2">
    <source>
        <dbReference type="ARBA" id="ARBA00008779"/>
    </source>
</evidence>
<evidence type="ECO:0000256" key="4">
    <source>
        <dbReference type="ARBA" id="ARBA00022729"/>
    </source>
</evidence>
<dbReference type="PROSITE" id="PS00523">
    <property type="entry name" value="SULFATASE_1"/>
    <property type="match status" value="1"/>
</dbReference>
<evidence type="ECO:0000313" key="9">
    <source>
        <dbReference type="EMBL" id="VGO20393.1"/>
    </source>
</evidence>
<dbReference type="RefSeq" id="WP_136061813.1">
    <property type="nucleotide sequence ID" value="NZ_CAAHFH010000001.1"/>
</dbReference>
<evidence type="ECO:0000313" key="10">
    <source>
        <dbReference type="Proteomes" id="UP000346198"/>
    </source>
</evidence>
<evidence type="ECO:0000256" key="1">
    <source>
        <dbReference type="ARBA" id="ARBA00001913"/>
    </source>
</evidence>
<dbReference type="Gene3D" id="3.30.1120.10">
    <property type="match status" value="1"/>
</dbReference>
<dbReference type="Proteomes" id="UP000346198">
    <property type="component" value="Unassembled WGS sequence"/>
</dbReference>
<feature type="signal peptide" evidence="7">
    <location>
        <begin position="1"/>
        <end position="22"/>
    </location>
</feature>
<feature type="domain" description="Sulfatase N-terminal" evidence="8">
    <location>
        <begin position="26"/>
        <end position="352"/>
    </location>
</feature>
<dbReference type="AlphaFoldDB" id="A0A6C2UKI2"/>
<dbReference type="InterPro" id="IPR000917">
    <property type="entry name" value="Sulfatase_N"/>
</dbReference>